<dbReference type="Proteomes" id="UP000034048">
    <property type="component" value="Unassembled WGS sequence"/>
</dbReference>
<dbReference type="AlphaFoldDB" id="A0A0G0NFF6"/>
<proteinExistence type="predicted"/>
<dbReference type="InterPro" id="IPR011766">
    <property type="entry name" value="TPP_enzyme_TPP-bd"/>
</dbReference>
<gene>
    <name evidence="3" type="ORF">UT42_C0015G0002</name>
</gene>
<reference evidence="3 4" key="1">
    <citation type="journal article" date="2015" name="Nature">
        <title>rRNA introns, odd ribosomes, and small enigmatic genomes across a large radiation of phyla.</title>
        <authorList>
            <person name="Brown C.T."/>
            <person name="Hug L.A."/>
            <person name="Thomas B.C."/>
            <person name="Sharon I."/>
            <person name="Castelle C.J."/>
            <person name="Singh A."/>
            <person name="Wilkins M.J."/>
            <person name="Williams K.H."/>
            <person name="Banfield J.F."/>
        </authorList>
    </citation>
    <scope>NUCLEOTIDE SEQUENCE [LARGE SCALE GENOMIC DNA]</scope>
</reference>
<dbReference type="GO" id="GO:0030976">
    <property type="term" value="F:thiamine pyrophosphate binding"/>
    <property type="evidence" value="ECO:0007669"/>
    <property type="project" value="InterPro"/>
</dbReference>
<evidence type="ECO:0000256" key="1">
    <source>
        <dbReference type="ARBA" id="ARBA00023002"/>
    </source>
</evidence>
<comment type="caution">
    <text evidence="3">The sequence shown here is derived from an EMBL/GenBank/DDBJ whole genome shotgun (WGS) entry which is preliminary data.</text>
</comment>
<organism evidence="3 4">
    <name type="scientific">Candidatus Falkowbacteria bacterium GW2011_GWA2_39_24</name>
    <dbReference type="NCBI Taxonomy" id="1618634"/>
    <lineage>
        <taxon>Bacteria</taxon>
        <taxon>Candidatus Falkowiibacteriota</taxon>
    </lineage>
</organism>
<dbReference type="PANTHER" id="PTHR42897">
    <property type="entry name" value="PYRUVATE SYNTHASE SUBUNIT PORB"/>
    <property type="match status" value="1"/>
</dbReference>
<keyword evidence="3" id="KW-0670">Pyruvate</keyword>
<protein>
    <submittedName>
        <fullName evidence="3">Pyruvate ferredoxin oxidoreductase beta subunit</fullName>
    </submittedName>
</protein>
<keyword evidence="1" id="KW-0560">Oxidoreductase</keyword>
<dbReference type="PATRIC" id="fig|1618634.3.peg.201"/>
<dbReference type="EMBL" id="LBWS01000015">
    <property type="protein sequence ID" value="KKR14884.1"/>
    <property type="molecule type" value="Genomic_DNA"/>
</dbReference>
<evidence type="ECO:0000313" key="3">
    <source>
        <dbReference type="EMBL" id="KKR14884.1"/>
    </source>
</evidence>
<dbReference type="Pfam" id="PF02775">
    <property type="entry name" value="TPP_enzyme_C"/>
    <property type="match status" value="1"/>
</dbReference>
<feature type="domain" description="Thiamine pyrophosphate enzyme TPP-binding" evidence="2">
    <location>
        <begin position="38"/>
        <end position="205"/>
    </location>
</feature>
<sequence length="295" mass="32121">MTNLLGHNHTACLGCGQIIAARVVINALGKDTIITQATGCLEVTTAQYPNSAWGVAWLHSLFGNPSAVASGILAALQYQQGHKEDKTQPTVVVQAGDGSTFDIGFGTISGMWSRYDDILYICYDNEIYANTGMQASAASPLGANTSTSPVGLQSLGMADRKKNMLDIALAYQLPYVAQSTAGYLDDIAEKIKKALTIKGPKYIQILSPCIPGWQIAHNQALQLGKLAADTGLYPIVEYINGKLTKVHRVPKPHLKVETYLQEQKRFQHLFKTTQGKKIIKEIQKIADENIKKYGL</sequence>
<dbReference type="SUPFAM" id="SSF52518">
    <property type="entry name" value="Thiamin diphosphate-binding fold (THDP-binding)"/>
    <property type="match status" value="1"/>
</dbReference>
<evidence type="ECO:0000313" key="4">
    <source>
        <dbReference type="Proteomes" id="UP000034048"/>
    </source>
</evidence>
<dbReference type="Gene3D" id="3.40.50.970">
    <property type="match status" value="1"/>
</dbReference>
<name>A0A0G0NFF6_9BACT</name>
<evidence type="ECO:0000259" key="2">
    <source>
        <dbReference type="Pfam" id="PF02775"/>
    </source>
</evidence>
<dbReference type="GO" id="GO:0016491">
    <property type="term" value="F:oxidoreductase activity"/>
    <property type="evidence" value="ECO:0007669"/>
    <property type="project" value="UniProtKB-KW"/>
</dbReference>
<dbReference type="PANTHER" id="PTHR42897:SF2">
    <property type="entry name" value="PYRUVATE SYNTHASE SUBUNIT PORB"/>
    <property type="match status" value="1"/>
</dbReference>
<dbReference type="InterPro" id="IPR029061">
    <property type="entry name" value="THDP-binding"/>
</dbReference>
<dbReference type="InterPro" id="IPR051479">
    <property type="entry name" value="PorB-like"/>
</dbReference>
<accession>A0A0G0NFF6</accession>